<comment type="function">
    <text evidence="8">Gustatory receptor which mediates acceptance or avoidance behavior, depending on its substrates.</text>
</comment>
<dbReference type="GO" id="GO:0007165">
    <property type="term" value="P:signal transduction"/>
    <property type="evidence" value="ECO:0007669"/>
    <property type="project" value="UniProtKB-KW"/>
</dbReference>
<comment type="caution">
    <text evidence="9">The sequence shown here is derived from an EMBL/GenBank/DDBJ whole genome shotgun (WGS) entry which is preliminary data.</text>
</comment>
<evidence type="ECO:0000256" key="1">
    <source>
        <dbReference type="ARBA" id="ARBA00004651"/>
    </source>
</evidence>
<dbReference type="EMBL" id="JBDJPC010000003">
    <property type="protein sequence ID" value="KAL1509183.1"/>
    <property type="molecule type" value="Genomic_DNA"/>
</dbReference>
<sequence>MKMNKLVRYLNKIFIKCLRILLIMPMNQKKTCLLLVHGAMIVVVFLTSFYFRYKNNYKTSSIGTVILYSFEEAEEVCGCLAVLVILYSYRQTHLWQNLYKNDIILDDDDQRCHTFIIIAFFLQMCLNIYAAINWTWITLEVDHLFVIILFSLSPFIHATYTIAVHTLYMNIILEIRQKLIKANKQLNSNIVTINLNVMHSYLNQAIEGGKIFNRLFGHQILIFYFQFFLFLINVLLSIIPLMNSQKFITFGDIFQNILLYIYIFILIMVSCGPCGVAFACSMVATEVDKLLADCYEVQENFHYSSHEYKELQTLTLILGSRVLQFTAAKFMEIKQSTILSIMAAAITYFVALVQFF</sequence>
<feature type="transmembrane region" description="Helical" evidence="8">
    <location>
        <begin position="73"/>
        <end position="90"/>
    </location>
</feature>
<keyword evidence="4 8" id="KW-1133">Transmembrane helix</keyword>
<feature type="transmembrane region" description="Helical" evidence="8">
    <location>
        <begin position="259"/>
        <end position="280"/>
    </location>
</feature>
<feature type="transmembrane region" description="Helical" evidence="8">
    <location>
        <begin position="32"/>
        <end position="53"/>
    </location>
</feature>
<evidence type="ECO:0000256" key="4">
    <source>
        <dbReference type="ARBA" id="ARBA00022989"/>
    </source>
</evidence>
<feature type="transmembrane region" description="Helical" evidence="8">
    <location>
        <begin position="144"/>
        <end position="168"/>
    </location>
</feature>
<dbReference type="GO" id="GO:0005886">
    <property type="term" value="C:plasma membrane"/>
    <property type="evidence" value="ECO:0007669"/>
    <property type="project" value="UniProtKB-SubCell"/>
</dbReference>
<dbReference type="PANTHER" id="PTHR21143">
    <property type="entry name" value="INVERTEBRATE GUSTATORY RECEPTOR"/>
    <property type="match status" value="1"/>
</dbReference>
<evidence type="ECO:0000256" key="6">
    <source>
        <dbReference type="ARBA" id="ARBA00023170"/>
    </source>
</evidence>
<dbReference type="Pfam" id="PF08395">
    <property type="entry name" value="7tm_7"/>
    <property type="match status" value="1"/>
</dbReference>
<dbReference type="InterPro" id="IPR013604">
    <property type="entry name" value="7TM_chemorcpt"/>
</dbReference>
<keyword evidence="10" id="KW-1185">Reference proteome</keyword>
<comment type="similarity">
    <text evidence="8">Belongs to the insect chemoreceptor superfamily. Gustatory receptor (GR) family.</text>
</comment>
<evidence type="ECO:0000313" key="10">
    <source>
        <dbReference type="Proteomes" id="UP001566132"/>
    </source>
</evidence>
<name>A0ABD1F1Q8_HYPHA</name>
<keyword evidence="2 8" id="KW-1003">Cell membrane</keyword>
<feature type="transmembrane region" description="Helical" evidence="8">
    <location>
        <begin position="220"/>
        <end position="239"/>
    </location>
</feature>
<accession>A0ABD1F1Q8</accession>
<keyword evidence="7 8" id="KW-0807">Transducer</keyword>
<feature type="transmembrane region" description="Helical" evidence="8">
    <location>
        <begin position="111"/>
        <end position="132"/>
    </location>
</feature>
<keyword evidence="5 8" id="KW-0472">Membrane</keyword>
<dbReference type="AlphaFoldDB" id="A0ABD1F1Q8"/>
<dbReference type="Proteomes" id="UP001566132">
    <property type="component" value="Unassembled WGS sequence"/>
</dbReference>
<organism evidence="9 10">
    <name type="scientific">Hypothenemus hampei</name>
    <name type="common">Coffee berry borer</name>
    <dbReference type="NCBI Taxonomy" id="57062"/>
    <lineage>
        <taxon>Eukaryota</taxon>
        <taxon>Metazoa</taxon>
        <taxon>Ecdysozoa</taxon>
        <taxon>Arthropoda</taxon>
        <taxon>Hexapoda</taxon>
        <taxon>Insecta</taxon>
        <taxon>Pterygota</taxon>
        <taxon>Neoptera</taxon>
        <taxon>Endopterygota</taxon>
        <taxon>Coleoptera</taxon>
        <taxon>Polyphaga</taxon>
        <taxon>Cucujiformia</taxon>
        <taxon>Curculionidae</taxon>
        <taxon>Scolytinae</taxon>
        <taxon>Hypothenemus</taxon>
    </lineage>
</organism>
<comment type="subcellular location">
    <subcellularLocation>
        <location evidence="1 8">Cell membrane</location>
        <topology evidence="1 8">Multi-pass membrane protein</topology>
    </subcellularLocation>
</comment>
<keyword evidence="3 8" id="KW-0812">Transmembrane</keyword>
<evidence type="ECO:0000256" key="5">
    <source>
        <dbReference type="ARBA" id="ARBA00023136"/>
    </source>
</evidence>
<protein>
    <recommendedName>
        <fullName evidence="8">Gustatory receptor</fullName>
    </recommendedName>
</protein>
<keyword evidence="6 8" id="KW-0675">Receptor</keyword>
<dbReference type="PANTHER" id="PTHR21143:SF104">
    <property type="entry name" value="GUSTATORY RECEPTOR 8A-RELATED"/>
    <property type="match status" value="1"/>
</dbReference>
<reference evidence="9 10" key="1">
    <citation type="submission" date="2024-05" db="EMBL/GenBank/DDBJ databases">
        <title>Genetic variation in Jamaican populations of the coffee berry borer (Hypothenemus hampei).</title>
        <authorList>
            <person name="Errbii M."/>
            <person name="Myrie A."/>
        </authorList>
    </citation>
    <scope>NUCLEOTIDE SEQUENCE [LARGE SCALE GENOMIC DNA]</scope>
    <source>
        <strain evidence="9">JA-Hopewell-2020-01-JO</strain>
        <tissue evidence="9">Whole body</tissue>
    </source>
</reference>
<evidence type="ECO:0000256" key="3">
    <source>
        <dbReference type="ARBA" id="ARBA00022692"/>
    </source>
</evidence>
<proteinExistence type="inferred from homology"/>
<evidence type="ECO:0000256" key="2">
    <source>
        <dbReference type="ARBA" id="ARBA00022475"/>
    </source>
</evidence>
<gene>
    <name evidence="9" type="ORF">ABEB36_003959</name>
</gene>
<evidence type="ECO:0000256" key="7">
    <source>
        <dbReference type="ARBA" id="ARBA00023224"/>
    </source>
</evidence>
<feature type="transmembrane region" description="Helical" evidence="8">
    <location>
        <begin position="337"/>
        <end position="355"/>
    </location>
</feature>
<evidence type="ECO:0000313" key="9">
    <source>
        <dbReference type="EMBL" id="KAL1509183.1"/>
    </source>
</evidence>
<evidence type="ECO:0000256" key="8">
    <source>
        <dbReference type="RuleBase" id="RU363108"/>
    </source>
</evidence>